<dbReference type="EMBL" id="JAROKS010000011">
    <property type="protein sequence ID" value="KAK1799589.1"/>
    <property type="molecule type" value="Genomic_DNA"/>
</dbReference>
<sequence length="267" mass="29536">MFLCLQLVPASCWNLLRYRNIEGCLGRKERKGRGRRDANAVPQPSQETLHSLGHPAHPHHRGECCRRILGGPEFGPGSDSAESYGPGSDYRDWYNGVQYLESDSAGFYDPTMDYHEGYMDSERKGEYNDISLRSDFESDREEDPSMEVEKVLHRDPTSYSDIADSESDKPPAPKAPPKAPPRACRSGVSKRPRVTGKEASSSEEDTSPPKANSPRAHALRPKPRRGKKAVAPVHVPETGKTAGVLPNTHVPKPEQPPLLKPPRLVGL</sequence>
<protein>
    <submittedName>
        <fullName evidence="2">Uncharacterized protein</fullName>
    </submittedName>
</protein>
<dbReference type="AlphaFoldDB" id="A0AAD8ZHP3"/>
<name>A0AAD8ZHP3_9TELE</name>
<proteinExistence type="predicted"/>
<dbReference type="Proteomes" id="UP001239994">
    <property type="component" value="Unassembled WGS sequence"/>
</dbReference>
<evidence type="ECO:0000313" key="3">
    <source>
        <dbReference type="Proteomes" id="UP001239994"/>
    </source>
</evidence>
<gene>
    <name evidence="2" type="ORF">P4O66_000468</name>
</gene>
<feature type="region of interest" description="Disordered" evidence="1">
    <location>
        <begin position="134"/>
        <end position="267"/>
    </location>
</feature>
<reference evidence="2" key="1">
    <citation type="submission" date="2023-03" db="EMBL/GenBank/DDBJ databases">
        <title>Electrophorus voltai genome.</title>
        <authorList>
            <person name="Bian C."/>
        </authorList>
    </citation>
    <scope>NUCLEOTIDE SEQUENCE</scope>
    <source>
        <strain evidence="2">CB-2022</strain>
        <tissue evidence="2">Muscle</tissue>
    </source>
</reference>
<evidence type="ECO:0000256" key="1">
    <source>
        <dbReference type="SAM" id="MobiDB-lite"/>
    </source>
</evidence>
<organism evidence="2 3">
    <name type="scientific">Electrophorus voltai</name>
    <dbReference type="NCBI Taxonomy" id="2609070"/>
    <lineage>
        <taxon>Eukaryota</taxon>
        <taxon>Metazoa</taxon>
        <taxon>Chordata</taxon>
        <taxon>Craniata</taxon>
        <taxon>Vertebrata</taxon>
        <taxon>Euteleostomi</taxon>
        <taxon>Actinopterygii</taxon>
        <taxon>Neopterygii</taxon>
        <taxon>Teleostei</taxon>
        <taxon>Ostariophysi</taxon>
        <taxon>Gymnotiformes</taxon>
        <taxon>Gymnotoidei</taxon>
        <taxon>Gymnotidae</taxon>
        <taxon>Electrophorus</taxon>
    </lineage>
</organism>
<comment type="caution">
    <text evidence="2">The sequence shown here is derived from an EMBL/GenBank/DDBJ whole genome shotgun (WGS) entry which is preliminary data.</text>
</comment>
<feature type="compositionally biased region" description="Basic residues" evidence="1">
    <location>
        <begin position="217"/>
        <end position="228"/>
    </location>
</feature>
<feature type="compositionally biased region" description="Basic and acidic residues" evidence="1">
    <location>
        <begin position="147"/>
        <end position="156"/>
    </location>
</feature>
<accession>A0AAD8ZHP3</accession>
<feature type="region of interest" description="Disordered" evidence="1">
    <location>
        <begin position="29"/>
        <end position="57"/>
    </location>
</feature>
<keyword evidence="3" id="KW-1185">Reference proteome</keyword>
<evidence type="ECO:0000313" key="2">
    <source>
        <dbReference type="EMBL" id="KAK1799589.1"/>
    </source>
</evidence>